<protein>
    <submittedName>
        <fullName evidence="2">Uncharacterized protein</fullName>
    </submittedName>
</protein>
<name>A0A9P6G1Q8_9FUNG</name>
<gene>
    <name evidence="2" type="ORF">BGW38_002174</name>
</gene>
<sequence>MPIKPPIVSIFHNPSSKGCKHALHILQHNHYASKYRVDVVQSKLIPPTAQQISNMIEYLSQGKDISKGIQAIVVPHANQLAAGRNAAKEANMKSCQKLLGGKKMTIKDIASEAYDKAPPLPSTIADVQAIIANYPDLMTKPIVVDWINERAIVANPPEDTYMIAKHVDVPAEVDVMTKSAKRDLFREVVSKRAVVRNKLLFRTKVEGREASAKVYREMMDAVGLESLNPRKYSDSGPATTTTTTTTTTTINKGKKRPRTLNDATKY</sequence>
<keyword evidence="3" id="KW-1185">Reference proteome</keyword>
<dbReference type="InterPro" id="IPR012882">
    <property type="entry name" value="Fmp46"/>
</dbReference>
<dbReference type="Proteomes" id="UP000780801">
    <property type="component" value="Unassembled WGS sequence"/>
</dbReference>
<dbReference type="SUPFAM" id="SSF52833">
    <property type="entry name" value="Thioredoxin-like"/>
    <property type="match status" value="1"/>
</dbReference>
<organism evidence="2 3">
    <name type="scientific">Lunasporangiospora selenospora</name>
    <dbReference type="NCBI Taxonomy" id="979761"/>
    <lineage>
        <taxon>Eukaryota</taxon>
        <taxon>Fungi</taxon>
        <taxon>Fungi incertae sedis</taxon>
        <taxon>Mucoromycota</taxon>
        <taxon>Mortierellomycotina</taxon>
        <taxon>Mortierellomycetes</taxon>
        <taxon>Mortierellales</taxon>
        <taxon>Mortierellaceae</taxon>
        <taxon>Lunasporangiospora</taxon>
    </lineage>
</organism>
<evidence type="ECO:0000313" key="2">
    <source>
        <dbReference type="EMBL" id="KAF9585484.1"/>
    </source>
</evidence>
<evidence type="ECO:0000256" key="1">
    <source>
        <dbReference type="SAM" id="MobiDB-lite"/>
    </source>
</evidence>
<dbReference type="PROSITE" id="PS51353">
    <property type="entry name" value="ARSC"/>
    <property type="match status" value="1"/>
</dbReference>
<evidence type="ECO:0000313" key="3">
    <source>
        <dbReference type="Proteomes" id="UP000780801"/>
    </source>
</evidence>
<dbReference type="AlphaFoldDB" id="A0A9P6G1Q8"/>
<dbReference type="InterPro" id="IPR006660">
    <property type="entry name" value="Arsenate_reductase-like"/>
</dbReference>
<dbReference type="EMBL" id="JAABOA010000174">
    <property type="protein sequence ID" value="KAF9585484.1"/>
    <property type="molecule type" value="Genomic_DNA"/>
</dbReference>
<feature type="compositionally biased region" description="Low complexity" evidence="1">
    <location>
        <begin position="239"/>
        <end position="249"/>
    </location>
</feature>
<dbReference type="GO" id="GO:0005739">
    <property type="term" value="C:mitochondrion"/>
    <property type="evidence" value="ECO:0007669"/>
    <property type="project" value="InterPro"/>
</dbReference>
<accession>A0A9P6G1Q8</accession>
<feature type="region of interest" description="Disordered" evidence="1">
    <location>
        <begin position="228"/>
        <end position="266"/>
    </location>
</feature>
<dbReference type="Gene3D" id="3.40.30.10">
    <property type="entry name" value="Glutaredoxin"/>
    <property type="match status" value="1"/>
</dbReference>
<reference evidence="2" key="1">
    <citation type="journal article" date="2020" name="Fungal Divers.">
        <title>Resolving the Mortierellaceae phylogeny through synthesis of multi-gene phylogenetics and phylogenomics.</title>
        <authorList>
            <person name="Vandepol N."/>
            <person name="Liber J."/>
            <person name="Desiro A."/>
            <person name="Na H."/>
            <person name="Kennedy M."/>
            <person name="Barry K."/>
            <person name="Grigoriev I.V."/>
            <person name="Miller A.N."/>
            <person name="O'Donnell K."/>
            <person name="Stajich J.E."/>
            <person name="Bonito G."/>
        </authorList>
    </citation>
    <scope>NUCLEOTIDE SEQUENCE</scope>
    <source>
        <strain evidence="2">KOD1015</strain>
    </source>
</reference>
<comment type="caution">
    <text evidence="2">The sequence shown here is derived from an EMBL/GenBank/DDBJ whole genome shotgun (WGS) entry which is preliminary data.</text>
</comment>
<dbReference type="OrthoDB" id="59229at2759"/>
<dbReference type="InterPro" id="IPR036249">
    <property type="entry name" value="Thioredoxin-like_sf"/>
</dbReference>
<dbReference type="GO" id="GO:0016491">
    <property type="term" value="F:oxidoreductase activity"/>
    <property type="evidence" value="ECO:0007669"/>
    <property type="project" value="InterPro"/>
</dbReference>
<dbReference type="Pfam" id="PF07955">
    <property type="entry name" value="DUF1687"/>
    <property type="match status" value="1"/>
</dbReference>
<proteinExistence type="predicted"/>